<dbReference type="InterPro" id="IPR009057">
    <property type="entry name" value="Homeodomain-like_sf"/>
</dbReference>
<dbReference type="PANTHER" id="PTHR43280:SF34">
    <property type="entry name" value="ARAC-FAMILY TRANSCRIPTIONAL REGULATOR"/>
    <property type="match status" value="1"/>
</dbReference>
<feature type="domain" description="HTH araC/xylS-type" evidence="6">
    <location>
        <begin position="407"/>
        <end position="499"/>
    </location>
</feature>
<dbReference type="EMBL" id="FUYZ01000002">
    <property type="protein sequence ID" value="SKB72867.1"/>
    <property type="molecule type" value="Genomic_DNA"/>
</dbReference>
<keyword evidence="5" id="KW-0812">Transmembrane</keyword>
<dbReference type="SMART" id="SM00342">
    <property type="entry name" value="HTH_ARAC"/>
    <property type="match status" value="1"/>
</dbReference>
<evidence type="ECO:0000256" key="1">
    <source>
        <dbReference type="ARBA" id="ARBA00023015"/>
    </source>
</evidence>
<feature type="coiled-coil region" evidence="4">
    <location>
        <begin position="280"/>
        <end position="307"/>
    </location>
</feature>
<dbReference type="Gene3D" id="1.10.10.60">
    <property type="entry name" value="Homeodomain-like"/>
    <property type="match status" value="2"/>
</dbReference>
<dbReference type="SUPFAM" id="SSF48452">
    <property type="entry name" value="TPR-like"/>
    <property type="match status" value="1"/>
</dbReference>
<evidence type="ECO:0000259" key="6">
    <source>
        <dbReference type="PROSITE" id="PS01124"/>
    </source>
</evidence>
<dbReference type="GO" id="GO:0003700">
    <property type="term" value="F:DNA-binding transcription factor activity"/>
    <property type="evidence" value="ECO:0007669"/>
    <property type="project" value="InterPro"/>
</dbReference>
<dbReference type="PANTHER" id="PTHR43280">
    <property type="entry name" value="ARAC-FAMILY TRANSCRIPTIONAL REGULATOR"/>
    <property type="match status" value="1"/>
</dbReference>
<dbReference type="InterPro" id="IPR018060">
    <property type="entry name" value="HTH_AraC"/>
</dbReference>
<dbReference type="SUPFAM" id="SSF46689">
    <property type="entry name" value="Homeodomain-like"/>
    <property type="match status" value="1"/>
</dbReference>
<reference evidence="7 8" key="1">
    <citation type="submission" date="2017-02" db="EMBL/GenBank/DDBJ databases">
        <authorList>
            <person name="Peterson S.W."/>
        </authorList>
    </citation>
    <scope>NUCLEOTIDE SEQUENCE [LARGE SCALE GENOMIC DNA]</scope>
    <source>
        <strain evidence="7 8">DSM 22323</strain>
    </source>
</reference>
<feature type="transmembrane region" description="Helical" evidence="5">
    <location>
        <begin position="324"/>
        <end position="343"/>
    </location>
</feature>
<keyword evidence="8" id="KW-1185">Reference proteome</keyword>
<keyword evidence="4" id="KW-0175">Coiled coil</keyword>
<sequence>MLLFFQFLFVMFLGIHFISAQSSTDFEMRLENSFIKLYENPDVAIQAAKEIRNTENHLAIKNILAKANFLKGNYVESVRVTFEKTDAKNADPALLQTFMIAREFYQLGFYNQTSFIISPLLSSKTASKNSDKNVFYAAVYQLEAKNFIALHQWKNAQKSLLLSSEYAKKSSDIISKENQLLSAVILSETKQDKEALFLTKSLLKSLENLPHASYIRSATYQLQGNLLFKQQQYNQAIQFLQLAITPIENISFEPLKKNIYGDLMKNYLVVNNNNQYDFYKKKYTESSKLLDENIKEARRQLIELNTNFGVEKNIRLAQKKKSQYVLTISISLLLICIAGIFYIKEIQKAKALAKQIKFLRSIVVLYNQKNAEIKEKDLSKKTLFIPKEKEKEILDNLNLFEESKKFLDNNMSLATLSAQLGTNTKYLSEIINKYKDRNFNSYINELRITYAIQLLSADKSYHQYKISYIAEICGFTSHSVFTKVFKSVTGFSPFEFIQNIKSST</sequence>
<dbReference type="InterPro" id="IPR011990">
    <property type="entry name" value="TPR-like_helical_dom_sf"/>
</dbReference>
<protein>
    <submittedName>
        <fullName evidence="7">AraC-type DNA-binding protein</fullName>
    </submittedName>
</protein>
<dbReference type="GO" id="GO:0043565">
    <property type="term" value="F:sequence-specific DNA binding"/>
    <property type="evidence" value="ECO:0007669"/>
    <property type="project" value="InterPro"/>
</dbReference>
<proteinExistence type="predicted"/>
<keyword evidence="2 7" id="KW-0238">DNA-binding</keyword>
<accession>A0A1T5DME1</accession>
<dbReference type="PROSITE" id="PS01124">
    <property type="entry name" value="HTH_ARAC_FAMILY_2"/>
    <property type="match status" value="1"/>
</dbReference>
<dbReference type="AlphaFoldDB" id="A0A1T5DME1"/>
<evidence type="ECO:0000313" key="7">
    <source>
        <dbReference type="EMBL" id="SKB72867.1"/>
    </source>
</evidence>
<keyword evidence="5" id="KW-1133">Transmembrane helix</keyword>
<dbReference type="Proteomes" id="UP000191112">
    <property type="component" value="Unassembled WGS sequence"/>
</dbReference>
<gene>
    <name evidence="7" type="ORF">SAMN05660477_00850</name>
</gene>
<evidence type="ECO:0000313" key="8">
    <source>
        <dbReference type="Proteomes" id="UP000191112"/>
    </source>
</evidence>
<name>A0A1T5DME1_9FLAO</name>
<keyword evidence="3" id="KW-0804">Transcription</keyword>
<dbReference type="Pfam" id="PF12833">
    <property type="entry name" value="HTH_18"/>
    <property type="match status" value="1"/>
</dbReference>
<organism evidence="7 8">
    <name type="scientific">Soonwooa buanensis</name>
    <dbReference type="NCBI Taxonomy" id="619805"/>
    <lineage>
        <taxon>Bacteria</taxon>
        <taxon>Pseudomonadati</taxon>
        <taxon>Bacteroidota</taxon>
        <taxon>Flavobacteriia</taxon>
        <taxon>Flavobacteriales</taxon>
        <taxon>Weeksellaceae</taxon>
        <taxon>Chryseobacterium group</taxon>
        <taxon>Soonwooa</taxon>
    </lineage>
</organism>
<keyword evidence="5" id="KW-0472">Membrane</keyword>
<evidence type="ECO:0000256" key="3">
    <source>
        <dbReference type="ARBA" id="ARBA00023163"/>
    </source>
</evidence>
<keyword evidence="1" id="KW-0805">Transcription regulation</keyword>
<dbReference type="STRING" id="619805.SAMN05660477_00850"/>
<evidence type="ECO:0000256" key="2">
    <source>
        <dbReference type="ARBA" id="ARBA00023125"/>
    </source>
</evidence>
<evidence type="ECO:0000256" key="5">
    <source>
        <dbReference type="SAM" id="Phobius"/>
    </source>
</evidence>
<evidence type="ECO:0000256" key="4">
    <source>
        <dbReference type="SAM" id="Coils"/>
    </source>
</evidence>